<comment type="similarity">
    <text evidence="1">Belongs to the pseudouridine synthase RluA family.</text>
</comment>
<dbReference type="InterPro" id="IPR036020">
    <property type="entry name" value="WW_dom_sf"/>
</dbReference>
<sequence length="1536" mass="172180">MTTISWPINPFTYATGTQIGMNADVTVPYTVQMRSCGQPVVIQGVSGKIQLTFRLSPSVVRDRRWGYGDTTPYRVAWWEDIPGISSQADRIRRWTTHGCKTFWSRTQEDIVTAQCDRIPSSQGSVMTVELVPRPNYKVQGAPSRNRNAHNIAPHPATQVVHECPELPVTFQFDAAVAEISYTLLAFLIRGSHSFRGACANSKRPGKVSLELAVATAEAFPESLLDGQIALVSGGEGPQLLRKPRDLLTWPKEHGYPGEETVGQWFQASAGAKMHICHSLEDEISGVMLVGKRKSVQQLKEQFQQHQVRRSYEGVVFGWPSWDAATLDSPVKGGRPKTFVRQLRRGVWPATFGGAQKVALVEAWTMVGRTHQVQDHLLAAGHPIVGDRRNSVPRHFQLPSFRVFLHLKKLELEALDLPEDDFSFAEYVAPEASTPRLVFAAAATPLQLLKQWGAEERHLKELEALLKSPGAEERFQQWTFLVDSGRLQGKDCLQIFQKFPESLGDFLPQEVWSNEDFFVLRKPFNRLLYHKKRLPKDVPLVEWVKGGEGSCHELTCADTYVDCRLCHRLDYGTSGALLLAKTTRGAQLSLRWFSTRQVKKVYHALVRGVPRWRRETFTWPLQGKEAETAVEVLRQGRLGDFAAPVALLEVRPATGRTHQIRQHLAMAGHPIIGDEEYGNSSPLDWYRLCLHSSSLTLPLEDGEVTIEVPHPFSLEAGGRAVGHIVCQRLRGFFLKILTRWTILLVWAYKADVNFWPSEKQLMKLQYLPWERRWRERLRRGRLPPPEPITWNPLLNDFWYQTKILWIDRLIWTFCAVKALKGSELFYSVEVRELVKMRSGDRDLTYERFVDSMNDKDQAEKIQYVKEQRGLAAAPDKMSRKAAWQDKAAVEALQDQEVSYRGGDPPSARSSIQASARDMMDGPQLMQLRGASKNNEEQRNIQEAAMRTGDASGTGPVVPASGLEQMDNQEKVQGALEAALYTSKVGNLPPGWEEYVSEEHGGRVFYVFSQTGDTTWERPVLLPDGTVQFFPTEDTSPSGTKPMPAPDVRGKGKLGSLRRTAQALKPDAEAELPHSSTRSEAQHGALCPGSDDEAENEWMPMEREREVPAPRRLPLQREAHHRAPEPGASLVGIPGGGSKEEDLEGEDEVRAAVLASLEAAQNSQEVALPAGWEMQTTPDGQEFYVNLRSNLTQWTVPTLPPHWEERFSRKGEVYYLSLFDGRSQWEWPQENATAFEHRLEELPGPSRMLALPGSTQEFHHGNPDDASSQDSDESSMGIALDEVDANELLAVPPGTENVEMTPREEGQELAKWGADKRDEEWISLKRQMASQKKAHDERWLTARHFPGVREFVLSRGRTMRPAPMPYAPRPMMMHHPGHAPIHHGHMHMHTQAMPQSYSSPVTMSSPRSPQPHMAAAHAAHAAHGAHGAHATRMYSAGQPQHRQVAFQAPSMVHVQPCAVQGGPTPLPGQLPMQAVRSLPHMHPAHAQGAGSSPKQNPGSPTSRMVKVLSQPESEESSPKMQKAYSEMPIRGIIKKFEL</sequence>
<dbReference type="Pfam" id="PF00397">
    <property type="entry name" value="WW"/>
    <property type="match status" value="2"/>
</dbReference>
<dbReference type="InterPro" id="IPR050188">
    <property type="entry name" value="RluA_PseudoU_synthase"/>
</dbReference>
<dbReference type="GO" id="GO:0009982">
    <property type="term" value="F:pseudouridine synthase activity"/>
    <property type="evidence" value="ECO:0007669"/>
    <property type="project" value="InterPro"/>
</dbReference>
<evidence type="ECO:0000256" key="2">
    <source>
        <dbReference type="SAM" id="MobiDB-lite"/>
    </source>
</evidence>
<proteinExistence type="inferred from homology"/>
<feature type="domain" description="WW" evidence="3">
    <location>
        <begin position="1195"/>
        <end position="1228"/>
    </location>
</feature>
<dbReference type="CDD" id="cd02869">
    <property type="entry name" value="PseudoU_synth_RluA_like"/>
    <property type="match status" value="2"/>
</dbReference>
<organism evidence="4 5">
    <name type="scientific">Effrenium voratum</name>
    <dbReference type="NCBI Taxonomy" id="2562239"/>
    <lineage>
        <taxon>Eukaryota</taxon>
        <taxon>Sar</taxon>
        <taxon>Alveolata</taxon>
        <taxon>Dinophyceae</taxon>
        <taxon>Suessiales</taxon>
        <taxon>Symbiodiniaceae</taxon>
        <taxon>Effrenium</taxon>
    </lineage>
</organism>
<evidence type="ECO:0000313" key="5">
    <source>
        <dbReference type="Proteomes" id="UP001178507"/>
    </source>
</evidence>
<feature type="domain" description="WW" evidence="3">
    <location>
        <begin position="984"/>
        <end position="1019"/>
    </location>
</feature>
<feature type="non-terminal residue" evidence="4">
    <location>
        <position position="1"/>
    </location>
</feature>
<name>A0AA36JCI3_9DINO</name>
<dbReference type="InterPro" id="IPR001202">
    <property type="entry name" value="WW_dom"/>
</dbReference>
<feature type="region of interest" description="Disordered" evidence="2">
    <location>
        <begin position="1479"/>
        <end position="1524"/>
    </location>
</feature>
<feature type="region of interest" description="Disordered" evidence="2">
    <location>
        <begin position="1028"/>
        <end position="1051"/>
    </location>
</feature>
<gene>
    <name evidence="4" type="ORF">EVOR1521_LOCUS25430</name>
</gene>
<reference evidence="4" key="1">
    <citation type="submission" date="2023-08" db="EMBL/GenBank/DDBJ databases">
        <authorList>
            <person name="Chen Y."/>
            <person name="Shah S."/>
            <person name="Dougan E. K."/>
            <person name="Thang M."/>
            <person name="Chan C."/>
        </authorList>
    </citation>
    <scope>NUCLEOTIDE SEQUENCE</scope>
</reference>
<dbReference type="InterPro" id="IPR006224">
    <property type="entry name" value="PsdUridine_synth_RluA-like_CS"/>
</dbReference>
<dbReference type="Pfam" id="PF00849">
    <property type="entry name" value="PseudoU_synth_2"/>
    <property type="match status" value="2"/>
</dbReference>
<dbReference type="PROSITE" id="PS01159">
    <property type="entry name" value="WW_DOMAIN_1"/>
    <property type="match status" value="2"/>
</dbReference>
<dbReference type="PANTHER" id="PTHR21600">
    <property type="entry name" value="MITOCHONDRIAL RNA PSEUDOURIDINE SYNTHASE"/>
    <property type="match status" value="1"/>
</dbReference>
<dbReference type="CDD" id="cd00201">
    <property type="entry name" value="WW"/>
    <property type="match status" value="3"/>
</dbReference>
<keyword evidence="5" id="KW-1185">Reference proteome</keyword>
<protein>
    <recommendedName>
        <fullName evidence="3">WW domain-containing protein</fullName>
    </recommendedName>
</protein>
<evidence type="ECO:0000256" key="1">
    <source>
        <dbReference type="ARBA" id="ARBA00010876"/>
    </source>
</evidence>
<dbReference type="EMBL" id="CAUJNA010003459">
    <property type="protein sequence ID" value="CAJ1402579.1"/>
    <property type="molecule type" value="Genomic_DNA"/>
</dbReference>
<feature type="region of interest" description="Disordered" evidence="2">
    <location>
        <begin position="1064"/>
        <end position="1096"/>
    </location>
</feature>
<evidence type="ECO:0000259" key="3">
    <source>
        <dbReference type="PROSITE" id="PS50020"/>
    </source>
</evidence>
<dbReference type="Proteomes" id="UP001178507">
    <property type="component" value="Unassembled WGS sequence"/>
</dbReference>
<dbReference type="SUPFAM" id="SSF51045">
    <property type="entry name" value="WW domain"/>
    <property type="match status" value="3"/>
</dbReference>
<feature type="domain" description="WW" evidence="3">
    <location>
        <begin position="1164"/>
        <end position="1197"/>
    </location>
</feature>
<dbReference type="GO" id="GO:0000455">
    <property type="term" value="P:enzyme-directed rRNA pseudouridine synthesis"/>
    <property type="evidence" value="ECO:0007669"/>
    <property type="project" value="TreeGrafter"/>
</dbReference>
<evidence type="ECO:0000313" key="4">
    <source>
        <dbReference type="EMBL" id="CAJ1402579.1"/>
    </source>
</evidence>
<dbReference type="Gene3D" id="3.30.2350.10">
    <property type="entry name" value="Pseudouridine synthase"/>
    <property type="match status" value="2"/>
</dbReference>
<dbReference type="InterPro" id="IPR020103">
    <property type="entry name" value="PsdUridine_synth_cat_dom_sf"/>
</dbReference>
<feature type="region of interest" description="Disordered" evidence="2">
    <location>
        <begin position="1247"/>
        <end position="1273"/>
    </location>
</feature>
<feature type="region of interest" description="Disordered" evidence="2">
    <location>
        <begin position="1115"/>
        <end position="1141"/>
    </location>
</feature>
<dbReference type="InterPro" id="IPR006145">
    <property type="entry name" value="PsdUridine_synth_RsuA/RluA"/>
</dbReference>
<comment type="caution">
    <text evidence="4">The sequence shown here is derived from an EMBL/GenBank/DDBJ whole genome shotgun (WGS) entry which is preliminary data.</text>
</comment>
<dbReference type="GO" id="GO:0003723">
    <property type="term" value="F:RNA binding"/>
    <property type="evidence" value="ECO:0007669"/>
    <property type="project" value="InterPro"/>
</dbReference>
<dbReference type="Gene3D" id="2.20.70.10">
    <property type="match status" value="3"/>
</dbReference>
<dbReference type="PROSITE" id="PS01129">
    <property type="entry name" value="PSI_RLU"/>
    <property type="match status" value="1"/>
</dbReference>
<accession>A0AA36JCI3</accession>
<dbReference type="SUPFAM" id="SSF55120">
    <property type="entry name" value="Pseudouridine synthase"/>
    <property type="match status" value="2"/>
</dbReference>
<dbReference type="PANTHER" id="PTHR21600:SF87">
    <property type="entry name" value="RNA PSEUDOURIDYLATE SYNTHASE DOMAIN-CONTAINING PROTEIN 1"/>
    <property type="match status" value="1"/>
</dbReference>
<dbReference type="PROSITE" id="PS50020">
    <property type="entry name" value="WW_DOMAIN_2"/>
    <property type="match status" value="3"/>
</dbReference>
<feature type="compositionally biased region" description="Polar residues" evidence="2">
    <location>
        <begin position="1487"/>
        <end position="1500"/>
    </location>
</feature>
<dbReference type="SMART" id="SM00456">
    <property type="entry name" value="WW"/>
    <property type="match status" value="3"/>
</dbReference>